<proteinExistence type="predicted"/>
<accession>A0A9W9MYS9</accession>
<evidence type="ECO:0000259" key="2">
    <source>
        <dbReference type="PROSITE" id="PS51253"/>
    </source>
</evidence>
<dbReference type="InterPro" id="IPR050863">
    <property type="entry name" value="CenT-Element_Derived"/>
</dbReference>
<reference evidence="3" key="1">
    <citation type="submission" date="2022-11" db="EMBL/GenBank/DDBJ databases">
        <authorList>
            <person name="Petersen C."/>
        </authorList>
    </citation>
    <scope>NUCLEOTIDE SEQUENCE</scope>
    <source>
        <strain evidence="3">IBT 16849</strain>
    </source>
</reference>
<dbReference type="PANTHER" id="PTHR19303:SF73">
    <property type="entry name" value="PROTEIN PDC2"/>
    <property type="match status" value="1"/>
</dbReference>
<dbReference type="OrthoDB" id="125347at2759"/>
<dbReference type="GO" id="GO:0005634">
    <property type="term" value="C:nucleus"/>
    <property type="evidence" value="ECO:0007669"/>
    <property type="project" value="TreeGrafter"/>
</dbReference>
<dbReference type="Pfam" id="PF03221">
    <property type="entry name" value="HTH_Tnp_Tc5"/>
    <property type="match status" value="1"/>
</dbReference>
<gene>
    <name evidence="3" type="ORF">N7472_000121</name>
</gene>
<dbReference type="Gene3D" id="1.10.10.60">
    <property type="entry name" value="Homeodomain-like"/>
    <property type="match status" value="2"/>
</dbReference>
<dbReference type="SMART" id="SM00674">
    <property type="entry name" value="CENPB"/>
    <property type="match status" value="1"/>
</dbReference>
<name>A0A9W9MYS9_9EURO</name>
<keyword evidence="4" id="KW-1185">Reference proteome</keyword>
<keyword evidence="1" id="KW-0238">DNA-binding</keyword>
<feature type="domain" description="HTH CENPB-type" evidence="2">
    <location>
        <begin position="67"/>
        <end position="141"/>
    </location>
</feature>
<dbReference type="GO" id="GO:0003677">
    <property type="term" value="F:DNA binding"/>
    <property type="evidence" value="ECO:0007669"/>
    <property type="project" value="UniProtKB-KW"/>
</dbReference>
<dbReference type="InterPro" id="IPR004875">
    <property type="entry name" value="DDE_SF_endonuclease_dom"/>
</dbReference>
<dbReference type="InterPro" id="IPR009057">
    <property type="entry name" value="Homeodomain-like_sf"/>
</dbReference>
<dbReference type="SUPFAM" id="SSF46689">
    <property type="entry name" value="Homeodomain-like"/>
    <property type="match status" value="2"/>
</dbReference>
<reference evidence="3" key="2">
    <citation type="journal article" date="2023" name="IMA Fungus">
        <title>Comparative genomic study of the Penicillium genus elucidates a diverse pangenome and 15 lateral gene transfer events.</title>
        <authorList>
            <person name="Petersen C."/>
            <person name="Sorensen T."/>
            <person name="Nielsen M.R."/>
            <person name="Sondergaard T.E."/>
            <person name="Sorensen J.L."/>
            <person name="Fitzpatrick D.A."/>
            <person name="Frisvad J.C."/>
            <person name="Nielsen K.L."/>
        </authorList>
    </citation>
    <scope>NUCLEOTIDE SEQUENCE</scope>
    <source>
        <strain evidence="3">IBT 16849</strain>
    </source>
</reference>
<evidence type="ECO:0000313" key="3">
    <source>
        <dbReference type="EMBL" id="KAJ5209982.1"/>
    </source>
</evidence>
<dbReference type="InterPro" id="IPR041188">
    <property type="entry name" value="HTH_ABP1_N"/>
</dbReference>
<sequence>MPRRAIPTSEKIALREYRRNNILLSNKQLAQWFEQTYNHRLSPSTISEILSSRYRHLDAELSKHQISAKRTRIAKWPELEKALIHWVKLAENHIPITQEVIREKARFFWRQLPIYEGIPMPSFSNSWLAGFQHRESIQNRVHYREDGSTPESASEAMIPIRQALQLYSPRDIFNCDETGLYWKRVPDRSLTTRSLPGRKKEKARISALFCCNADGSEKLKPWFIGTAKKPRAFTASHINIDNLNMRWRWNNKAWMTGEIFKEWLRWFDSLMLNRKVVLLMDNFSAHESTVKAINTSTQPLRNTLIIWLPANSTSRFQPLDQGIIHTWKIYWKRQ</sequence>
<dbReference type="Pfam" id="PF03184">
    <property type="entry name" value="DDE_1"/>
    <property type="match status" value="1"/>
</dbReference>
<dbReference type="Proteomes" id="UP001150879">
    <property type="component" value="Unassembled WGS sequence"/>
</dbReference>
<dbReference type="PANTHER" id="PTHR19303">
    <property type="entry name" value="TRANSPOSON"/>
    <property type="match status" value="1"/>
</dbReference>
<dbReference type="AlphaFoldDB" id="A0A9W9MYS9"/>
<dbReference type="PROSITE" id="PS51253">
    <property type="entry name" value="HTH_CENPB"/>
    <property type="match status" value="1"/>
</dbReference>
<dbReference type="InterPro" id="IPR006600">
    <property type="entry name" value="HTH_CenpB_DNA-bd_dom"/>
</dbReference>
<dbReference type="EMBL" id="JAPQKP010000001">
    <property type="protein sequence ID" value="KAJ5209982.1"/>
    <property type="molecule type" value="Genomic_DNA"/>
</dbReference>
<protein>
    <submittedName>
        <fullName evidence="3">Mariner-Tc1 transposon family protein</fullName>
    </submittedName>
</protein>
<comment type="caution">
    <text evidence="3">The sequence shown here is derived from an EMBL/GenBank/DDBJ whole genome shotgun (WGS) entry which is preliminary data.</text>
</comment>
<evidence type="ECO:0000313" key="4">
    <source>
        <dbReference type="Proteomes" id="UP001150879"/>
    </source>
</evidence>
<organism evidence="3 4">
    <name type="scientific">Penicillium cf. griseofulvum</name>
    <dbReference type="NCBI Taxonomy" id="2972120"/>
    <lineage>
        <taxon>Eukaryota</taxon>
        <taxon>Fungi</taxon>
        <taxon>Dikarya</taxon>
        <taxon>Ascomycota</taxon>
        <taxon>Pezizomycotina</taxon>
        <taxon>Eurotiomycetes</taxon>
        <taxon>Eurotiomycetidae</taxon>
        <taxon>Eurotiales</taxon>
        <taxon>Aspergillaceae</taxon>
        <taxon>Penicillium</taxon>
    </lineage>
</organism>
<evidence type="ECO:0000256" key="1">
    <source>
        <dbReference type="ARBA" id="ARBA00023125"/>
    </source>
</evidence>
<dbReference type="Pfam" id="PF18107">
    <property type="entry name" value="HTH_ABP1_N"/>
    <property type="match status" value="1"/>
</dbReference>